<dbReference type="Proteomes" id="UP001054945">
    <property type="component" value="Unassembled WGS sequence"/>
</dbReference>
<dbReference type="AlphaFoldDB" id="A0AAV4NNJ0"/>
<evidence type="ECO:0000313" key="2">
    <source>
        <dbReference type="Proteomes" id="UP001054945"/>
    </source>
</evidence>
<comment type="caution">
    <text evidence="1">The sequence shown here is derived from an EMBL/GenBank/DDBJ whole genome shotgun (WGS) entry which is preliminary data.</text>
</comment>
<evidence type="ECO:0000313" key="1">
    <source>
        <dbReference type="EMBL" id="GIX85845.1"/>
    </source>
</evidence>
<reference evidence="1 2" key="1">
    <citation type="submission" date="2021-06" db="EMBL/GenBank/DDBJ databases">
        <title>Caerostris extrusa draft genome.</title>
        <authorList>
            <person name="Kono N."/>
            <person name="Arakawa K."/>
        </authorList>
    </citation>
    <scope>NUCLEOTIDE SEQUENCE [LARGE SCALE GENOMIC DNA]</scope>
</reference>
<keyword evidence="2" id="KW-1185">Reference proteome</keyword>
<gene>
    <name evidence="1" type="ORF">CEXT_247381</name>
</gene>
<sequence>MFLRMQLQDYGHLWAFAVLEMADFADVTRLCNYCLRFECTIAAAVFRRDEIMQLLSEIRIPLVGSIADAVFRKSDYALM</sequence>
<name>A0AAV4NNJ0_CAEEX</name>
<proteinExistence type="predicted"/>
<dbReference type="EMBL" id="BPLR01003546">
    <property type="protein sequence ID" value="GIX85845.1"/>
    <property type="molecule type" value="Genomic_DNA"/>
</dbReference>
<accession>A0AAV4NNJ0</accession>
<protein>
    <submittedName>
        <fullName evidence="1">Uncharacterized protein</fullName>
    </submittedName>
</protein>
<organism evidence="1 2">
    <name type="scientific">Caerostris extrusa</name>
    <name type="common">Bark spider</name>
    <name type="synonym">Caerostris bankana</name>
    <dbReference type="NCBI Taxonomy" id="172846"/>
    <lineage>
        <taxon>Eukaryota</taxon>
        <taxon>Metazoa</taxon>
        <taxon>Ecdysozoa</taxon>
        <taxon>Arthropoda</taxon>
        <taxon>Chelicerata</taxon>
        <taxon>Arachnida</taxon>
        <taxon>Araneae</taxon>
        <taxon>Araneomorphae</taxon>
        <taxon>Entelegynae</taxon>
        <taxon>Araneoidea</taxon>
        <taxon>Araneidae</taxon>
        <taxon>Caerostris</taxon>
    </lineage>
</organism>